<gene>
    <name evidence="1" type="ORF">ACAOBT_LOCUS8610</name>
</gene>
<reference evidence="1" key="1">
    <citation type="submission" date="2022-03" db="EMBL/GenBank/DDBJ databases">
        <authorList>
            <person name="Sayadi A."/>
        </authorList>
    </citation>
    <scope>NUCLEOTIDE SEQUENCE</scope>
</reference>
<accession>A0A9P0KAN6</accession>
<comment type="caution">
    <text evidence="1">The sequence shown here is derived from an EMBL/GenBank/DDBJ whole genome shotgun (WGS) entry which is preliminary data.</text>
</comment>
<evidence type="ECO:0000313" key="1">
    <source>
        <dbReference type="EMBL" id="CAH1969871.1"/>
    </source>
</evidence>
<name>A0A9P0KAN6_ACAOB</name>
<dbReference type="AlphaFoldDB" id="A0A9P0KAN6"/>
<protein>
    <submittedName>
        <fullName evidence="1">Uncharacterized protein</fullName>
    </submittedName>
</protein>
<dbReference type="EMBL" id="CAKOFQ010006767">
    <property type="protein sequence ID" value="CAH1969871.1"/>
    <property type="molecule type" value="Genomic_DNA"/>
</dbReference>
<sequence>MPSLKTTSNKGRSRYKLGLSQEEGVVGALQANISRRLHGGQVTDDITHKITKNEQWFNKQCCIALKEK</sequence>
<organism evidence="1 2">
    <name type="scientific">Acanthoscelides obtectus</name>
    <name type="common">Bean weevil</name>
    <name type="synonym">Bruchus obtectus</name>
    <dbReference type="NCBI Taxonomy" id="200917"/>
    <lineage>
        <taxon>Eukaryota</taxon>
        <taxon>Metazoa</taxon>
        <taxon>Ecdysozoa</taxon>
        <taxon>Arthropoda</taxon>
        <taxon>Hexapoda</taxon>
        <taxon>Insecta</taxon>
        <taxon>Pterygota</taxon>
        <taxon>Neoptera</taxon>
        <taxon>Endopterygota</taxon>
        <taxon>Coleoptera</taxon>
        <taxon>Polyphaga</taxon>
        <taxon>Cucujiformia</taxon>
        <taxon>Chrysomeloidea</taxon>
        <taxon>Chrysomelidae</taxon>
        <taxon>Bruchinae</taxon>
        <taxon>Bruchini</taxon>
        <taxon>Acanthoscelides</taxon>
    </lineage>
</organism>
<proteinExistence type="predicted"/>
<evidence type="ECO:0000313" key="2">
    <source>
        <dbReference type="Proteomes" id="UP001152888"/>
    </source>
</evidence>
<dbReference type="Proteomes" id="UP001152888">
    <property type="component" value="Unassembled WGS sequence"/>
</dbReference>
<keyword evidence="2" id="KW-1185">Reference proteome</keyword>